<evidence type="ECO:0000313" key="4">
    <source>
        <dbReference type="Proteomes" id="UP001164472"/>
    </source>
</evidence>
<keyword evidence="4" id="KW-1185">Reference proteome</keyword>
<dbReference type="RefSeq" id="WP_251811902.1">
    <property type="nucleotide sequence ID" value="NZ_CP101527.1"/>
</dbReference>
<gene>
    <name evidence="3" type="ORF">NNL22_05755</name>
</gene>
<dbReference type="Pfam" id="PF26379">
    <property type="entry name" value="FimL_2nd"/>
    <property type="match status" value="1"/>
</dbReference>
<dbReference type="SUPFAM" id="SSF47226">
    <property type="entry name" value="Histidine-containing phosphotransfer domain, HPT domain"/>
    <property type="match status" value="2"/>
</dbReference>
<evidence type="ECO:0000313" key="3">
    <source>
        <dbReference type="EMBL" id="UZW76086.1"/>
    </source>
</evidence>
<sequence length="570" mass="63181">MTAASVAAKANSFELVQSEIETTVKQAEKNLERFQENRESGEDLQNCIDFLNQLRGIFVLVEIQGGVLLCHEAVSLANEVPVGATDDKNNLLTTLNNALFILRRYIEYYKQSGEDHPELLLPIINELRVAIKNKPFPDSHFFEIDMTRKVDHCANFGQTENSEVTDFDKRARRLRHMYQIALLGIIREKNLDVSIKLLTRSALGLSKLCANTPLSGLWCLLAIVGQAIMDRQMETTKSRKRLLMKVERYTKELVYVGKVVTSKTAPDSITKELLYLLALSGSTNKEVIDILNAYGVEPLVLNEKDLVSHRKRLFGPGADVLRSLSGALLEEISQLKDKLDIIERGIDPDVTDFTVISSGLEKLTSTLVMLDLNQLAELASSQNTALKSWSEGGKPPSEEELISVANAVLNIEQAIKRFEDTGITPELDNSILVEQGVENSPYLSEAMIVVTDEAQSGITLTKRAITAFVESNWDKMHLANVNTTLNAVRGSMFIVGEGRLAAAISACADCIENELLEKESRPDESVLDTLADILTSLEYYIETISGRESVNTDLLALAEESLKSINYPVS</sequence>
<name>A0A9E8KKF3_9ALTE</name>
<dbReference type="InterPro" id="IPR036641">
    <property type="entry name" value="HPT_dom_sf"/>
</dbReference>
<accession>A0A9E8KKF3</accession>
<feature type="domain" description="Scaffold protein FimL second" evidence="2">
    <location>
        <begin position="165"/>
        <end position="302"/>
    </location>
</feature>
<organism evidence="3 4">
    <name type="scientific">Alkalimarinus sediminis</name>
    <dbReference type="NCBI Taxonomy" id="1632866"/>
    <lineage>
        <taxon>Bacteria</taxon>
        <taxon>Pseudomonadati</taxon>
        <taxon>Pseudomonadota</taxon>
        <taxon>Gammaproteobacteria</taxon>
        <taxon>Alteromonadales</taxon>
        <taxon>Alteromonadaceae</taxon>
        <taxon>Alkalimarinus</taxon>
    </lineage>
</organism>
<dbReference type="GO" id="GO:0000160">
    <property type="term" value="P:phosphorelay signal transduction system"/>
    <property type="evidence" value="ECO:0007669"/>
    <property type="project" value="InterPro"/>
</dbReference>
<dbReference type="AlphaFoldDB" id="A0A9E8KKF3"/>
<proteinExistence type="predicted"/>
<evidence type="ECO:0000256" key="1">
    <source>
        <dbReference type="SAM" id="Coils"/>
    </source>
</evidence>
<reference evidence="3" key="1">
    <citation type="submission" date="2022-07" db="EMBL/GenBank/DDBJ databases">
        <title>Alkalimarinus sp. nov., isolated from gut of a Alitta virens.</title>
        <authorList>
            <person name="Yang A.I."/>
            <person name="Shin N.-R."/>
        </authorList>
    </citation>
    <scope>NUCLEOTIDE SEQUENCE</scope>
    <source>
        <strain evidence="3">FA028</strain>
    </source>
</reference>
<evidence type="ECO:0000259" key="2">
    <source>
        <dbReference type="Pfam" id="PF26379"/>
    </source>
</evidence>
<dbReference type="Proteomes" id="UP001164472">
    <property type="component" value="Chromosome"/>
</dbReference>
<keyword evidence="1" id="KW-0175">Coiled coil</keyword>
<feature type="coiled-coil region" evidence="1">
    <location>
        <begin position="17"/>
        <end position="44"/>
    </location>
</feature>
<dbReference type="InterPro" id="IPR058661">
    <property type="entry name" value="FimL_2nd"/>
</dbReference>
<dbReference type="EMBL" id="CP101527">
    <property type="protein sequence ID" value="UZW76086.1"/>
    <property type="molecule type" value="Genomic_DNA"/>
</dbReference>
<dbReference type="KEGG" id="asem:NNL22_05755"/>
<protein>
    <recommendedName>
        <fullName evidence="2">Scaffold protein FimL second domain-containing protein</fullName>
    </recommendedName>
</protein>